<organism evidence="4 5">
    <name type="scientific">Fasciolopsis buskii</name>
    <dbReference type="NCBI Taxonomy" id="27845"/>
    <lineage>
        <taxon>Eukaryota</taxon>
        <taxon>Metazoa</taxon>
        <taxon>Spiralia</taxon>
        <taxon>Lophotrochozoa</taxon>
        <taxon>Platyhelminthes</taxon>
        <taxon>Trematoda</taxon>
        <taxon>Digenea</taxon>
        <taxon>Plagiorchiida</taxon>
        <taxon>Echinostomata</taxon>
        <taxon>Echinostomatoidea</taxon>
        <taxon>Fasciolidae</taxon>
        <taxon>Fasciolopsis</taxon>
    </lineage>
</organism>
<evidence type="ECO:0000313" key="4">
    <source>
        <dbReference type="EMBL" id="KAA0193942.1"/>
    </source>
</evidence>
<keyword evidence="1" id="KW-0677">Repeat</keyword>
<keyword evidence="5" id="KW-1185">Reference proteome</keyword>
<comment type="caution">
    <text evidence="4">The sequence shown here is derived from an EMBL/GenBank/DDBJ whole genome shotgun (WGS) entry which is preliminary data.</text>
</comment>
<dbReference type="Gene3D" id="2.60.40.10">
    <property type="entry name" value="Immunoglobulins"/>
    <property type="match status" value="3"/>
</dbReference>
<dbReference type="InterPro" id="IPR013783">
    <property type="entry name" value="Ig-like_fold"/>
</dbReference>
<dbReference type="InterPro" id="IPR050964">
    <property type="entry name" value="Striated_Muscle_Regulatory"/>
</dbReference>
<feature type="region of interest" description="Disordered" evidence="2">
    <location>
        <begin position="1"/>
        <end position="29"/>
    </location>
</feature>
<protein>
    <submittedName>
        <fullName evidence="4">Titin</fullName>
    </submittedName>
</protein>
<dbReference type="PANTHER" id="PTHR13817:SF73">
    <property type="entry name" value="FIBRONECTIN TYPE-III DOMAIN-CONTAINING PROTEIN"/>
    <property type="match status" value="1"/>
</dbReference>
<name>A0A8E0RY90_9TREM</name>
<proteinExistence type="predicted"/>
<feature type="domain" description="Fibronectin type-III" evidence="3">
    <location>
        <begin position="95"/>
        <end position="193"/>
    </location>
</feature>
<evidence type="ECO:0000256" key="2">
    <source>
        <dbReference type="SAM" id="MobiDB-lite"/>
    </source>
</evidence>
<feature type="domain" description="Fibronectin type-III" evidence="3">
    <location>
        <begin position="308"/>
        <end position="393"/>
    </location>
</feature>
<feature type="non-terminal residue" evidence="4">
    <location>
        <position position="393"/>
    </location>
</feature>
<evidence type="ECO:0000259" key="3">
    <source>
        <dbReference type="PROSITE" id="PS50853"/>
    </source>
</evidence>
<evidence type="ECO:0000313" key="5">
    <source>
        <dbReference type="Proteomes" id="UP000728185"/>
    </source>
</evidence>
<dbReference type="AlphaFoldDB" id="A0A8E0RY90"/>
<dbReference type="Pfam" id="PF00041">
    <property type="entry name" value="fn3"/>
    <property type="match status" value="3"/>
</dbReference>
<gene>
    <name evidence="4" type="ORF">FBUS_11545</name>
</gene>
<feature type="domain" description="Fibronectin type-III" evidence="3">
    <location>
        <begin position="197"/>
        <end position="302"/>
    </location>
</feature>
<dbReference type="Proteomes" id="UP000728185">
    <property type="component" value="Unassembled WGS sequence"/>
</dbReference>
<dbReference type="CDD" id="cd00063">
    <property type="entry name" value="FN3"/>
    <property type="match status" value="3"/>
</dbReference>
<dbReference type="EMBL" id="LUCM01004702">
    <property type="protein sequence ID" value="KAA0193942.1"/>
    <property type="molecule type" value="Genomic_DNA"/>
</dbReference>
<reference evidence="4" key="1">
    <citation type="submission" date="2019-05" db="EMBL/GenBank/DDBJ databases">
        <title>Annotation for the trematode Fasciolopsis buski.</title>
        <authorList>
            <person name="Choi Y.-J."/>
        </authorList>
    </citation>
    <scope>NUCLEOTIDE SEQUENCE</scope>
    <source>
        <strain evidence="4">HT</strain>
        <tissue evidence="4">Whole worm</tissue>
    </source>
</reference>
<sequence>MQGGRQNAWDEFEYEAEADLSRTTGAGSPEVDEFIKSRRYMVQDMINRDLASSTGRRSALSQRSSEYDLTWGPAVPFEQPSSRASVCTPFGGMLIPGHISVEELSPTSVRLSWPEPDRDAERPASYEIQRWEPRSARWMPIAQVPSRSTEHMISGLRSDGEDGWWFRVVPLDAEDHPLGPPIQMDSPYYPKPRQITVPSSVWGVELTPICAPIDLRLGTMEVRWMKPSNDGGSKLLGYRLIAYDADAEEAKETVVQPNQTTIRLDGLDATHVHRVTITAFNRVGDSLPVTSTAPAHPGTPGMPLTPSPPTDFHAEVVEEPLEDKSMCILSWRSPSRTTGPVDFYVLEKWSSDTKQWVPFKKVTADVNTIEVPHLLNDVVYDFRVRSQNKACLS</sequence>
<dbReference type="InterPro" id="IPR036116">
    <property type="entry name" value="FN3_sf"/>
</dbReference>
<dbReference type="SMART" id="SM00060">
    <property type="entry name" value="FN3"/>
    <property type="match status" value="3"/>
</dbReference>
<dbReference type="PANTHER" id="PTHR13817">
    <property type="entry name" value="TITIN"/>
    <property type="match status" value="1"/>
</dbReference>
<dbReference type="OrthoDB" id="438268at2759"/>
<dbReference type="SUPFAM" id="SSF49265">
    <property type="entry name" value="Fibronectin type III"/>
    <property type="match status" value="2"/>
</dbReference>
<evidence type="ECO:0000256" key="1">
    <source>
        <dbReference type="ARBA" id="ARBA00022737"/>
    </source>
</evidence>
<accession>A0A8E0RY90</accession>
<dbReference type="PROSITE" id="PS50853">
    <property type="entry name" value="FN3"/>
    <property type="match status" value="3"/>
</dbReference>
<dbReference type="InterPro" id="IPR003961">
    <property type="entry name" value="FN3_dom"/>
</dbReference>